<dbReference type="Pfam" id="PF14414">
    <property type="entry name" value="WHH"/>
    <property type="match status" value="1"/>
</dbReference>
<gene>
    <name evidence="2" type="ORF">Ato02nite_074130</name>
</gene>
<dbReference type="InterPro" id="IPR032869">
    <property type="entry name" value="WHH_dom_containing"/>
</dbReference>
<evidence type="ECO:0000313" key="2">
    <source>
        <dbReference type="EMBL" id="GIM95620.1"/>
    </source>
</evidence>
<dbReference type="RefSeq" id="WP_213011321.1">
    <property type="nucleotide sequence ID" value="NZ_BOQN01000095.1"/>
</dbReference>
<sequence>MGLTDVIEKHLPGYPHGKPGEIRDAAASFRNLATGIGNLADRGQSSVSTQTEGWDDPVKTAFIDEWNNFRSGLNDVSGQIREVADRLDSLADDLANAQHKYNSALVAVGVTAAVGIGLTVITFGVSDEVAGAAVAAEVATVAAAVEETVGVGAALLSSAGAMIGQISTRLVIFFTADVAAQSVADTIVYPDHNPVSHIDLETAGITAASMVALGGAAGLFGKIGATGTAPNLAARVGGVGLTSAGLDAATQQLTNHKINMAEVGFAGLTGAAGERLAARKLSPSGPSTSIELERPPAVAEPPDMIKSVQLDSRGRVIPEGVERLPSGKLPANFEYAGKVYDGARWTPELAQEYPKGVRFTEDGFPDFSPYATHTVTFDPHFVGNHSTDFTAANRLAGLAETPEGYTWHHTQDTRTMQLIPTDLHDAIRHAGGVAIMKGRN</sequence>
<dbReference type="InterPro" id="IPR057746">
    <property type="entry name" value="CpnT-like_N"/>
</dbReference>
<keyword evidence="3" id="KW-1185">Reference proteome</keyword>
<dbReference type="Gene3D" id="1.10.287.1060">
    <property type="entry name" value="ESAT-6-like"/>
    <property type="match status" value="1"/>
</dbReference>
<accession>A0A919TJF5</accession>
<dbReference type="AlphaFoldDB" id="A0A919TJF5"/>
<dbReference type="Proteomes" id="UP000677082">
    <property type="component" value="Unassembled WGS sequence"/>
</dbReference>
<dbReference type="EMBL" id="BOQN01000095">
    <property type="protein sequence ID" value="GIM95620.1"/>
    <property type="molecule type" value="Genomic_DNA"/>
</dbReference>
<dbReference type="InterPro" id="IPR036689">
    <property type="entry name" value="ESAT-6-like_sf"/>
</dbReference>
<protein>
    <recommendedName>
        <fullName evidence="1">Outer membrane channel protein CpnT-like N-terminal domain-containing protein</fullName>
    </recommendedName>
</protein>
<dbReference type="SUPFAM" id="SSF140453">
    <property type="entry name" value="EsxAB dimer-like"/>
    <property type="match status" value="1"/>
</dbReference>
<comment type="caution">
    <text evidence="2">The sequence shown here is derived from an EMBL/GenBank/DDBJ whole genome shotgun (WGS) entry which is preliminary data.</text>
</comment>
<feature type="domain" description="Outer membrane channel protein CpnT-like N-terminal" evidence="1">
    <location>
        <begin position="13"/>
        <end position="136"/>
    </location>
</feature>
<evidence type="ECO:0000313" key="3">
    <source>
        <dbReference type="Proteomes" id="UP000677082"/>
    </source>
</evidence>
<organism evidence="2 3">
    <name type="scientific">Paractinoplanes toevensis</name>
    <dbReference type="NCBI Taxonomy" id="571911"/>
    <lineage>
        <taxon>Bacteria</taxon>
        <taxon>Bacillati</taxon>
        <taxon>Actinomycetota</taxon>
        <taxon>Actinomycetes</taxon>
        <taxon>Micromonosporales</taxon>
        <taxon>Micromonosporaceae</taxon>
        <taxon>Paractinoplanes</taxon>
    </lineage>
</organism>
<evidence type="ECO:0000259" key="1">
    <source>
        <dbReference type="Pfam" id="PF25547"/>
    </source>
</evidence>
<proteinExistence type="predicted"/>
<reference evidence="2 3" key="1">
    <citation type="submission" date="2021-03" db="EMBL/GenBank/DDBJ databases">
        <title>Whole genome shotgun sequence of Actinoplanes toevensis NBRC 105298.</title>
        <authorList>
            <person name="Komaki H."/>
            <person name="Tamura T."/>
        </authorList>
    </citation>
    <scope>NUCLEOTIDE SEQUENCE [LARGE SCALE GENOMIC DNA]</scope>
    <source>
        <strain evidence="2 3">NBRC 105298</strain>
    </source>
</reference>
<name>A0A919TJF5_9ACTN</name>
<dbReference type="Pfam" id="PF25547">
    <property type="entry name" value="WXG100_2"/>
    <property type="match status" value="1"/>
</dbReference>